<dbReference type="CDD" id="cd02947">
    <property type="entry name" value="TRX_family"/>
    <property type="match status" value="1"/>
</dbReference>
<proteinExistence type="predicted"/>
<evidence type="ECO:0000313" key="2">
    <source>
        <dbReference type="EMBL" id="MCR6095700.1"/>
    </source>
</evidence>
<evidence type="ECO:0000313" key="3">
    <source>
        <dbReference type="Proteomes" id="UP001057753"/>
    </source>
</evidence>
<gene>
    <name evidence="2" type="ORF">HXA33_04015</name>
</gene>
<dbReference type="EMBL" id="JABXYM010000001">
    <property type="protein sequence ID" value="MCR6095700.1"/>
    <property type="molecule type" value="Genomic_DNA"/>
</dbReference>
<dbReference type="InterPro" id="IPR036249">
    <property type="entry name" value="Thioredoxin-like_sf"/>
</dbReference>
<name>A0A9Q4FVL5_SALAG</name>
<dbReference type="SUPFAM" id="SSF52833">
    <property type="entry name" value="Thioredoxin-like"/>
    <property type="match status" value="1"/>
</dbReference>
<dbReference type="InterPro" id="IPR013766">
    <property type="entry name" value="Thioredoxin_domain"/>
</dbReference>
<comment type="caution">
    <text evidence="2">The sequence shown here is derived from an EMBL/GenBank/DDBJ whole genome shotgun (WGS) entry which is preliminary data.</text>
</comment>
<feature type="domain" description="Thioredoxin" evidence="1">
    <location>
        <begin position="60"/>
        <end position="149"/>
    </location>
</feature>
<keyword evidence="3" id="KW-1185">Reference proteome</keyword>
<organism evidence="2 3">
    <name type="scientific">Salipaludibacillus agaradhaerens</name>
    <name type="common">Bacillus agaradhaerens</name>
    <dbReference type="NCBI Taxonomy" id="76935"/>
    <lineage>
        <taxon>Bacteria</taxon>
        <taxon>Bacillati</taxon>
        <taxon>Bacillota</taxon>
        <taxon>Bacilli</taxon>
        <taxon>Bacillales</taxon>
        <taxon>Bacillaceae</taxon>
    </lineage>
</organism>
<dbReference type="Gene3D" id="3.40.30.10">
    <property type="entry name" value="Glutaredoxin"/>
    <property type="match status" value="1"/>
</dbReference>
<protein>
    <submittedName>
        <fullName evidence="2">Thioredoxin family protein</fullName>
    </submittedName>
</protein>
<evidence type="ECO:0000259" key="1">
    <source>
        <dbReference type="Pfam" id="PF00085"/>
    </source>
</evidence>
<accession>A0A9Q4FVL5</accession>
<dbReference type="Pfam" id="PF00085">
    <property type="entry name" value="Thioredoxin"/>
    <property type="match status" value="1"/>
</dbReference>
<dbReference type="Proteomes" id="UP001057753">
    <property type="component" value="Unassembled WGS sequence"/>
</dbReference>
<dbReference type="AlphaFoldDB" id="A0A9Q4FVL5"/>
<dbReference type="RefSeq" id="WP_257820454.1">
    <property type="nucleotide sequence ID" value="NZ_JABXYM010000001.1"/>
</dbReference>
<sequence>MKKLIIFGSIIVVLFGAIGFLTHYQNTQTAQGNPFGKKTLHNETVEQLDDPLYQNIILPDELEEKLANGEDATIYFYSGRCEYCNLATPILVPQAEEMGVDLQLFNLLEFEEGRNDYNIRATPMVVHYENGEEVARVEGKLEAEGYERFFEEVVLTD</sequence>
<reference evidence="2" key="1">
    <citation type="submission" date="2020-06" db="EMBL/GenBank/DDBJ databases">
        <title>Insight into the genomes of haloalkaliphilic bacilli from Kenyan soda lakes.</title>
        <authorList>
            <person name="Mwirichia R."/>
            <person name="Villamizar G.C."/>
            <person name="Poehlein A."/>
            <person name="Mugweru J."/>
            <person name="Kipnyargis A."/>
            <person name="Kiplimo D."/>
            <person name="Orwa P."/>
            <person name="Daniel R."/>
        </authorList>
    </citation>
    <scope>NUCLEOTIDE SEQUENCE</scope>
    <source>
        <strain evidence="2">B1096_S55</strain>
    </source>
</reference>